<gene>
    <name evidence="2" type="ORF">SORBI_3008G024550</name>
</gene>
<sequence length="113" mass="12449">MRRNSMMTTTMFLFAMLFGPLPVQAQYTVGRHQLMDSKSVRAITASSSINSTSSSDERKVVGQRDDLLLLSGCVSERELPLEDARVQVKLCDMQAQMPTSTSAISSTSIVMQN</sequence>
<evidence type="ECO:0000313" key="3">
    <source>
        <dbReference type="Proteomes" id="UP000000768"/>
    </source>
</evidence>
<dbReference type="EMBL" id="CM000767">
    <property type="protein sequence ID" value="OQU78662.1"/>
    <property type="molecule type" value="Genomic_DNA"/>
</dbReference>
<dbReference type="Proteomes" id="UP000000768">
    <property type="component" value="Chromosome 8"/>
</dbReference>
<evidence type="ECO:0000313" key="2">
    <source>
        <dbReference type="EMBL" id="OQU78662.1"/>
    </source>
</evidence>
<accession>A0A1Z5R4F9</accession>
<organism evidence="2 3">
    <name type="scientific">Sorghum bicolor</name>
    <name type="common">Sorghum</name>
    <name type="synonym">Sorghum vulgare</name>
    <dbReference type="NCBI Taxonomy" id="4558"/>
    <lineage>
        <taxon>Eukaryota</taxon>
        <taxon>Viridiplantae</taxon>
        <taxon>Streptophyta</taxon>
        <taxon>Embryophyta</taxon>
        <taxon>Tracheophyta</taxon>
        <taxon>Spermatophyta</taxon>
        <taxon>Magnoliopsida</taxon>
        <taxon>Liliopsida</taxon>
        <taxon>Poales</taxon>
        <taxon>Poaceae</taxon>
        <taxon>PACMAD clade</taxon>
        <taxon>Panicoideae</taxon>
        <taxon>Andropogonodae</taxon>
        <taxon>Andropogoneae</taxon>
        <taxon>Sorghinae</taxon>
        <taxon>Sorghum</taxon>
    </lineage>
</organism>
<name>A0A1Z5R4F9_SORBI</name>
<dbReference type="AlphaFoldDB" id="A0A1Z5R4F9"/>
<reference evidence="2 3" key="1">
    <citation type="journal article" date="2009" name="Nature">
        <title>The Sorghum bicolor genome and the diversification of grasses.</title>
        <authorList>
            <person name="Paterson A.H."/>
            <person name="Bowers J.E."/>
            <person name="Bruggmann R."/>
            <person name="Dubchak I."/>
            <person name="Grimwood J."/>
            <person name="Gundlach H."/>
            <person name="Haberer G."/>
            <person name="Hellsten U."/>
            <person name="Mitros T."/>
            <person name="Poliakov A."/>
            <person name="Schmutz J."/>
            <person name="Spannagl M."/>
            <person name="Tang H."/>
            <person name="Wang X."/>
            <person name="Wicker T."/>
            <person name="Bharti A.K."/>
            <person name="Chapman J."/>
            <person name="Feltus F.A."/>
            <person name="Gowik U."/>
            <person name="Grigoriev I.V."/>
            <person name="Lyons E."/>
            <person name="Maher C.A."/>
            <person name="Martis M."/>
            <person name="Narechania A."/>
            <person name="Otillar R.P."/>
            <person name="Penning B.W."/>
            <person name="Salamov A.A."/>
            <person name="Wang Y."/>
            <person name="Zhang L."/>
            <person name="Carpita N.C."/>
            <person name="Freeling M."/>
            <person name="Gingle A.R."/>
            <person name="Hash C.T."/>
            <person name="Keller B."/>
            <person name="Klein P."/>
            <person name="Kresovich S."/>
            <person name="McCann M.C."/>
            <person name="Ming R."/>
            <person name="Peterson D.G."/>
            <person name="Mehboob-ur-Rahman"/>
            <person name="Ware D."/>
            <person name="Westhoff P."/>
            <person name="Mayer K.F."/>
            <person name="Messing J."/>
            <person name="Rokhsar D.S."/>
        </authorList>
    </citation>
    <scope>NUCLEOTIDE SEQUENCE [LARGE SCALE GENOMIC DNA]</scope>
    <source>
        <strain evidence="3">cv. BTx623</strain>
    </source>
</reference>
<keyword evidence="1" id="KW-0732">Signal</keyword>
<dbReference type="Gramene" id="OQU78662">
    <property type="protein sequence ID" value="OQU78662"/>
    <property type="gene ID" value="SORBI_3008G024550"/>
</dbReference>
<feature type="chain" id="PRO_5013323644" evidence="1">
    <location>
        <begin position="26"/>
        <end position="113"/>
    </location>
</feature>
<feature type="signal peptide" evidence="1">
    <location>
        <begin position="1"/>
        <end position="25"/>
    </location>
</feature>
<evidence type="ECO:0000256" key="1">
    <source>
        <dbReference type="SAM" id="SignalP"/>
    </source>
</evidence>
<proteinExistence type="predicted"/>
<keyword evidence="3" id="KW-1185">Reference proteome</keyword>
<reference evidence="3" key="2">
    <citation type="journal article" date="2018" name="Plant J.">
        <title>The Sorghum bicolor reference genome: improved assembly, gene annotations, a transcriptome atlas, and signatures of genome organization.</title>
        <authorList>
            <person name="McCormick R.F."/>
            <person name="Truong S.K."/>
            <person name="Sreedasyam A."/>
            <person name="Jenkins J."/>
            <person name="Shu S."/>
            <person name="Sims D."/>
            <person name="Kennedy M."/>
            <person name="Amirebrahimi M."/>
            <person name="Weers B.D."/>
            <person name="McKinley B."/>
            <person name="Mattison A."/>
            <person name="Morishige D.T."/>
            <person name="Grimwood J."/>
            <person name="Schmutz J."/>
            <person name="Mullet J.E."/>
        </authorList>
    </citation>
    <scope>NUCLEOTIDE SEQUENCE [LARGE SCALE GENOMIC DNA]</scope>
    <source>
        <strain evidence="3">cv. BTx623</strain>
    </source>
</reference>
<protein>
    <submittedName>
        <fullName evidence="2">Uncharacterized protein</fullName>
    </submittedName>
</protein>
<dbReference type="InParanoid" id="A0A1Z5R4F9"/>